<evidence type="ECO:0000313" key="1">
    <source>
        <dbReference type="EMBL" id="CAF2157790.1"/>
    </source>
</evidence>
<name>A0A816YEQ4_BRANA</name>
<protein>
    <submittedName>
        <fullName evidence="1">(rape) hypothetical protein</fullName>
    </submittedName>
</protein>
<organism evidence="1">
    <name type="scientific">Brassica napus</name>
    <name type="common">Rape</name>
    <dbReference type="NCBI Taxonomy" id="3708"/>
    <lineage>
        <taxon>Eukaryota</taxon>
        <taxon>Viridiplantae</taxon>
        <taxon>Streptophyta</taxon>
        <taxon>Embryophyta</taxon>
        <taxon>Tracheophyta</taxon>
        <taxon>Spermatophyta</taxon>
        <taxon>Magnoliopsida</taxon>
        <taxon>eudicotyledons</taxon>
        <taxon>Gunneridae</taxon>
        <taxon>Pentapetalae</taxon>
        <taxon>rosids</taxon>
        <taxon>malvids</taxon>
        <taxon>Brassicales</taxon>
        <taxon>Brassicaceae</taxon>
        <taxon>Brassiceae</taxon>
        <taxon>Brassica</taxon>
    </lineage>
</organism>
<proteinExistence type="predicted"/>
<gene>
    <name evidence="1" type="ORF">DARMORV10_A07P05020.1</name>
</gene>
<accession>A0A816YEQ4</accession>
<dbReference type="AlphaFoldDB" id="A0A816YEQ4"/>
<sequence>MINRREMLLHCICCVESPSRVRKTKCFLSLSFLFILW</sequence>
<reference evidence="1" key="1">
    <citation type="submission" date="2021-01" db="EMBL/GenBank/DDBJ databases">
        <authorList>
            <consortium name="Genoscope - CEA"/>
            <person name="William W."/>
        </authorList>
    </citation>
    <scope>NUCLEOTIDE SEQUENCE</scope>
</reference>
<dbReference type="Proteomes" id="UP001295469">
    <property type="component" value="Chromosome A07"/>
</dbReference>
<dbReference type="EMBL" id="HG994361">
    <property type="protein sequence ID" value="CAF2157790.1"/>
    <property type="molecule type" value="Genomic_DNA"/>
</dbReference>